<keyword evidence="1" id="KW-0479">Metal-binding</keyword>
<keyword evidence="3" id="KW-0862">Zinc</keyword>
<comment type="caution">
    <text evidence="8">The sequence shown here is derived from an EMBL/GenBank/DDBJ whole genome shotgun (WGS) entry which is preliminary data.</text>
</comment>
<evidence type="ECO:0000256" key="4">
    <source>
        <dbReference type="PROSITE-ProRule" id="PRU00047"/>
    </source>
</evidence>
<keyword evidence="2 4" id="KW-0863">Zinc-finger</keyword>
<evidence type="ECO:0000256" key="5">
    <source>
        <dbReference type="SAM" id="MobiDB-lite"/>
    </source>
</evidence>
<evidence type="ECO:0008006" key="10">
    <source>
        <dbReference type="Google" id="ProtNLM"/>
    </source>
</evidence>
<dbReference type="Pfam" id="PF10551">
    <property type="entry name" value="MULE"/>
    <property type="match status" value="1"/>
</dbReference>
<feature type="domain" description="SWIM-type" evidence="7">
    <location>
        <begin position="365"/>
        <end position="397"/>
    </location>
</feature>
<dbReference type="InterPro" id="IPR004332">
    <property type="entry name" value="Transposase_MuDR"/>
</dbReference>
<dbReference type="Pfam" id="PF04434">
    <property type="entry name" value="SWIM"/>
    <property type="match status" value="1"/>
</dbReference>
<dbReference type="PANTHER" id="PTHR31973:SF113">
    <property type="entry name" value="PROTEIN FAR1-RELATED SEQUENCE 5-LIKE"/>
    <property type="match status" value="1"/>
</dbReference>
<sequence length="493" mass="57075">MKKNFEFKLKRSNKERFEVGCVDDGCMWKLRASKASSYLIGQCIKSKYEGVSRVHRPHDIVEDMRKDMGVSISYVKAWRAREHALELVRGLAKESYMRLPSYCAMLEAKNLGFHSVIRPVIALDETFLKGKYLGTLFVATCKDGNNQIYPLAFGVGDSENDTSWNWFLTKLRGAIGHIDDLVFISDRHESIWKAISTIFPDAHHGACIFHISQNLKNHFKHERAHSLYFRAAKAYRIHEFDHMVQIFNVVPYVGNYLHAAGYEKWARAYFNGKRYNLMTTNIAECLNSITRDARKMPITNFMEYLRMNILQNWFHKRQTEAAKMDSHLTEWADKLVRENNQKRLSLQVSSIEAYSFHVYDGSCVEVVNLEGKCCTCREFDLDQLPCAHACAVCRHRQISCYPMCSKYYTTNSLVIAYAEPIWLVGNQTDWVVPNDVRDRIVLSPITRRRHGRRKEKRIPSRGEEPSTRKCSQCGSTGHYRQTCKNPIALHPTS</sequence>
<evidence type="ECO:0000313" key="8">
    <source>
        <dbReference type="EMBL" id="KAI5343776.1"/>
    </source>
</evidence>
<dbReference type="PROSITE" id="PS50966">
    <property type="entry name" value="ZF_SWIM"/>
    <property type="match status" value="1"/>
</dbReference>
<feature type="region of interest" description="Disordered" evidence="5">
    <location>
        <begin position="448"/>
        <end position="468"/>
    </location>
</feature>
<evidence type="ECO:0000259" key="7">
    <source>
        <dbReference type="PROSITE" id="PS50966"/>
    </source>
</evidence>
<dbReference type="SMART" id="SM00575">
    <property type="entry name" value="ZnF_PMZ"/>
    <property type="match status" value="1"/>
</dbReference>
<dbReference type="InterPro" id="IPR001878">
    <property type="entry name" value="Znf_CCHC"/>
</dbReference>
<evidence type="ECO:0000256" key="1">
    <source>
        <dbReference type="ARBA" id="ARBA00022723"/>
    </source>
</evidence>
<dbReference type="InterPro" id="IPR018289">
    <property type="entry name" value="MULE_transposase_dom"/>
</dbReference>
<name>A0AAD4ZFM1_PRUDU</name>
<organism evidence="8 9">
    <name type="scientific">Prunus dulcis</name>
    <name type="common">Almond</name>
    <name type="synonym">Amygdalus dulcis</name>
    <dbReference type="NCBI Taxonomy" id="3755"/>
    <lineage>
        <taxon>Eukaryota</taxon>
        <taxon>Viridiplantae</taxon>
        <taxon>Streptophyta</taxon>
        <taxon>Embryophyta</taxon>
        <taxon>Tracheophyta</taxon>
        <taxon>Spermatophyta</taxon>
        <taxon>Magnoliopsida</taxon>
        <taxon>eudicotyledons</taxon>
        <taxon>Gunneridae</taxon>
        <taxon>Pentapetalae</taxon>
        <taxon>rosids</taxon>
        <taxon>fabids</taxon>
        <taxon>Rosales</taxon>
        <taxon>Rosaceae</taxon>
        <taxon>Amygdaloideae</taxon>
        <taxon>Amygdaleae</taxon>
        <taxon>Prunus</taxon>
    </lineage>
</organism>
<evidence type="ECO:0000256" key="3">
    <source>
        <dbReference type="ARBA" id="ARBA00022833"/>
    </source>
</evidence>
<reference evidence="8 9" key="1">
    <citation type="journal article" date="2022" name="G3 (Bethesda)">
        <title>Whole-genome sequence and methylome profiling of the almond [Prunus dulcis (Mill.) D.A. Webb] cultivar 'Nonpareil'.</title>
        <authorList>
            <person name="D'Amico-Willman K.M."/>
            <person name="Ouma W.Z."/>
            <person name="Meulia T."/>
            <person name="Sideli G.M."/>
            <person name="Gradziel T.M."/>
            <person name="Fresnedo-Ramirez J."/>
        </authorList>
    </citation>
    <scope>NUCLEOTIDE SEQUENCE [LARGE SCALE GENOMIC DNA]</scope>
    <source>
        <strain evidence="8">Clone GOH B32 T37-40</strain>
    </source>
</reference>
<proteinExistence type="predicted"/>
<dbReference type="PROSITE" id="PS50158">
    <property type="entry name" value="ZF_CCHC"/>
    <property type="match status" value="1"/>
</dbReference>
<accession>A0AAD4ZFM1</accession>
<keyword evidence="9" id="KW-1185">Reference proteome</keyword>
<dbReference type="InterPro" id="IPR007527">
    <property type="entry name" value="Znf_SWIM"/>
</dbReference>
<dbReference type="GO" id="GO:0003676">
    <property type="term" value="F:nucleic acid binding"/>
    <property type="evidence" value="ECO:0007669"/>
    <property type="project" value="InterPro"/>
</dbReference>
<dbReference type="PANTHER" id="PTHR31973">
    <property type="entry name" value="POLYPROTEIN, PUTATIVE-RELATED"/>
    <property type="match status" value="1"/>
</dbReference>
<evidence type="ECO:0000256" key="2">
    <source>
        <dbReference type="ARBA" id="ARBA00022771"/>
    </source>
</evidence>
<dbReference type="AlphaFoldDB" id="A0AAD4ZFM1"/>
<feature type="compositionally biased region" description="Basic and acidic residues" evidence="5">
    <location>
        <begin position="457"/>
        <end position="467"/>
    </location>
</feature>
<gene>
    <name evidence="8" type="ORF">L3X38_011652</name>
</gene>
<dbReference type="Pfam" id="PF03108">
    <property type="entry name" value="DBD_Tnp_Mut"/>
    <property type="match status" value="1"/>
</dbReference>
<dbReference type="Proteomes" id="UP001054821">
    <property type="component" value="Chromosome 2"/>
</dbReference>
<evidence type="ECO:0000259" key="6">
    <source>
        <dbReference type="PROSITE" id="PS50158"/>
    </source>
</evidence>
<dbReference type="GO" id="GO:0008270">
    <property type="term" value="F:zinc ion binding"/>
    <property type="evidence" value="ECO:0007669"/>
    <property type="project" value="UniProtKB-KW"/>
</dbReference>
<protein>
    <recommendedName>
        <fullName evidence="10">SWIM-type domain-containing protein</fullName>
    </recommendedName>
</protein>
<feature type="domain" description="CCHC-type" evidence="6">
    <location>
        <begin position="468"/>
        <end position="485"/>
    </location>
</feature>
<evidence type="ECO:0000313" key="9">
    <source>
        <dbReference type="Proteomes" id="UP001054821"/>
    </source>
</evidence>
<dbReference type="EMBL" id="JAJFAZ020000002">
    <property type="protein sequence ID" value="KAI5343776.1"/>
    <property type="molecule type" value="Genomic_DNA"/>
</dbReference>
<dbReference type="InterPro" id="IPR006564">
    <property type="entry name" value="Znf_PMZ"/>
</dbReference>